<reference evidence="2" key="1">
    <citation type="submission" date="2021-06" db="EMBL/GenBank/DDBJ databases">
        <authorList>
            <person name="Kallberg Y."/>
            <person name="Tangrot J."/>
            <person name="Rosling A."/>
        </authorList>
    </citation>
    <scope>NUCLEOTIDE SEQUENCE</scope>
    <source>
        <strain evidence="2">IN212</strain>
    </source>
</reference>
<name>A0A9N9NM34_9GLOM</name>
<evidence type="ECO:0000313" key="2">
    <source>
        <dbReference type="EMBL" id="CAG8741424.1"/>
    </source>
</evidence>
<gene>
    <name evidence="2" type="ORF">RFULGI_LOCUS12893</name>
</gene>
<protein>
    <submittedName>
        <fullName evidence="2">4296_t:CDS:1</fullName>
    </submittedName>
</protein>
<dbReference type="InterPro" id="IPR000719">
    <property type="entry name" value="Prot_kinase_dom"/>
</dbReference>
<dbReference type="Gene3D" id="1.10.510.10">
    <property type="entry name" value="Transferase(Phosphotransferase) domain 1"/>
    <property type="match status" value="1"/>
</dbReference>
<dbReference type="AlphaFoldDB" id="A0A9N9NM34"/>
<dbReference type="PROSITE" id="PS50011">
    <property type="entry name" value="PROTEIN_KINASE_DOM"/>
    <property type="match status" value="1"/>
</dbReference>
<dbReference type="Pfam" id="PF00069">
    <property type="entry name" value="Pkinase"/>
    <property type="match status" value="1"/>
</dbReference>
<feature type="domain" description="Protein kinase" evidence="1">
    <location>
        <begin position="1"/>
        <end position="90"/>
    </location>
</feature>
<comment type="caution">
    <text evidence="2">The sequence shown here is derived from an EMBL/GenBank/DDBJ whole genome shotgun (WGS) entry which is preliminary data.</text>
</comment>
<feature type="non-terminal residue" evidence="2">
    <location>
        <position position="90"/>
    </location>
</feature>
<dbReference type="InterPro" id="IPR011009">
    <property type="entry name" value="Kinase-like_dom_sf"/>
</dbReference>
<accession>A0A9N9NM34</accession>
<evidence type="ECO:0000259" key="1">
    <source>
        <dbReference type="PROSITE" id="PS50011"/>
    </source>
</evidence>
<evidence type="ECO:0000313" key="3">
    <source>
        <dbReference type="Proteomes" id="UP000789396"/>
    </source>
</evidence>
<dbReference type="EMBL" id="CAJVPZ010032264">
    <property type="protein sequence ID" value="CAG8741424.1"/>
    <property type="molecule type" value="Genomic_DNA"/>
</dbReference>
<dbReference type="Proteomes" id="UP000789396">
    <property type="component" value="Unassembled WGS sequence"/>
</dbReference>
<proteinExistence type="predicted"/>
<dbReference type="GO" id="GO:0004672">
    <property type="term" value="F:protein kinase activity"/>
    <property type="evidence" value="ECO:0007669"/>
    <property type="project" value="InterPro"/>
</dbReference>
<keyword evidence="3" id="KW-1185">Reference proteome</keyword>
<sequence length="90" mass="10474">CLTLNFEELIWEDKLSLLVDISKDLIKIHEEGYIHCDLHSGNILQHREGSWFGPLKSYISDFGLSRKNEEYNLKNGFYGIMPYIAPEVLD</sequence>
<dbReference type="GO" id="GO:0005524">
    <property type="term" value="F:ATP binding"/>
    <property type="evidence" value="ECO:0007669"/>
    <property type="project" value="InterPro"/>
</dbReference>
<organism evidence="2 3">
    <name type="scientific">Racocetra fulgida</name>
    <dbReference type="NCBI Taxonomy" id="60492"/>
    <lineage>
        <taxon>Eukaryota</taxon>
        <taxon>Fungi</taxon>
        <taxon>Fungi incertae sedis</taxon>
        <taxon>Mucoromycota</taxon>
        <taxon>Glomeromycotina</taxon>
        <taxon>Glomeromycetes</taxon>
        <taxon>Diversisporales</taxon>
        <taxon>Gigasporaceae</taxon>
        <taxon>Racocetra</taxon>
    </lineage>
</organism>
<feature type="non-terminal residue" evidence="2">
    <location>
        <position position="1"/>
    </location>
</feature>
<dbReference type="SUPFAM" id="SSF56112">
    <property type="entry name" value="Protein kinase-like (PK-like)"/>
    <property type="match status" value="1"/>
</dbReference>
<dbReference type="OrthoDB" id="10261027at2759"/>